<evidence type="ECO:0000259" key="3">
    <source>
        <dbReference type="Pfam" id="PF00005"/>
    </source>
</evidence>
<evidence type="ECO:0000256" key="2">
    <source>
        <dbReference type="ARBA" id="ARBA00022448"/>
    </source>
</evidence>
<dbReference type="PANTHER" id="PTHR48042">
    <property type="entry name" value="ABC TRANSPORTER G FAMILY MEMBER 11"/>
    <property type="match status" value="1"/>
</dbReference>
<dbReference type="Pfam" id="PF00005">
    <property type="entry name" value="ABC_tran"/>
    <property type="match status" value="1"/>
</dbReference>
<sequence length="228" mass="25077">MACIKRPLSIYESFFFASYLPTTNHFNFSSLLRYKHLPTPPLLKHKYTAFSPSWDSAMRGGAEEMRSSVMADIEASRPPGNGMVVGGLSPLSETLWRNKADAELVGDVSAWLTWKDLTVTMTLPKGETHRVLMESLTGFAESGTLTALMGPSGSGKSKLLDAIAGHLAANAFLSGVILLNGRKGKLSFRTAAYLTQDDTLIEILTVRETIWYSARLRLSNKMPQEECL</sequence>
<dbReference type="GO" id="GO:0016887">
    <property type="term" value="F:ATP hydrolysis activity"/>
    <property type="evidence" value="ECO:0007669"/>
    <property type="project" value="InterPro"/>
</dbReference>
<proteinExistence type="inferred from homology"/>
<dbReference type="Proteomes" id="UP001327560">
    <property type="component" value="Chromosome 8"/>
</dbReference>
<feature type="domain" description="ABC transporter" evidence="3">
    <location>
        <begin position="141"/>
        <end position="214"/>
    </location>
</feature>
<reference evidence="4 5" key="1">
    <citation type="submission" date="2023-10" db="EMBL/GenBank/DDBJ databases">
        <title>Chromosome-scale genome assembly provides insights into flower coloration mechanisms of Canna indica.</title>
        <authorList>
            <person name="Li C."/>
        </authorList>
    </citation>
    <scope>NUCLEOTIDE SEQUENCE [LARGE SCALE GENOMIC DNA]</scope>
    <source>
        <tissue evidence="4">Flower</tissue>
    </source>
</reference>
<dbReference type="EMBL" id="CP136897">
    <property type="protein sequence ID" value="WOL16886.1"/>
    <property type="molecule type" value="Genomic_DNA"/>
</dbReference>
<evidence type="ECO:0000313" key="4">
    <source>
        <dbReference type="EMBL" id="WOL16886.1"/>
    </source>
</evidence>
<dbReference type="PANTHER" id="PTHR48042:SF11">
    <property type="entry name" value="ABC TRANSPORTER G FAMILY MEMBER 11"/>
    <property type="match status" value="1"/>
</dbReference>
<gene>
    <name evidence="4" type="ORF">Cni_G25674</name>
</gene>
<comment type="similarity">
    <text evidence="1">Belongs to the ABC transporter superfamily. ABCG family. Eye pigment precursor importer (TC 3.A.1.204) subfamily.</text>
</comment>
<dbReference type="Gene3D" id="3.40.50.300">
    <property type="entry name" value="P-loop containing nucleotide triphosphate hydrolases"/>
    <property type="match status" value="1"/>
</dbReference>
<dbReference type="AlphaFoldDB" id="A0AAQ3L288"/>
<protein>
    <recommendedName>
        <fullName evidence="3">ABC transporter domain-containing protein</fullName>
    </recommendedName>
</protein>
<evidence type="ECO:0000313" key="5">
    <source>
        <dbReference type="Proteomes" id="UP001327560"/>
    </source>
</evidence>
<name>A0AAQ3L288_9LILI</name>
<organism evidence="4 5">
    <name type="scientific">Canna indica</name>
    <name type="common">Indian-shot</name>
    <dbReference type="NCBI Taxonomy" id="4628"/>
    <lineage>
        <taxon>Eukaryota</taxon>
        <taxon>Viridiplantae</taxon>
        <taxon>Streptophyta</taxon>
        <taxon>Embryophyta</taxon>
        <taxon>Tracheophyta</taxon>
        <taxon>Spermatophyta</taxon>
        <taxon>Magnoliopsida</taxon>
        <taxon>Liliopsida</taxon>
        <taxon>Zingiberales</taxon>
        <taxon>Cannaceae</taxon>
        <taxon>Canna</taxon>
    </lineage>
</organism>
<dbReference type="InterPro" id="IPR003439">
    <property type="entry name" value="ABC_transporter-like_ATP-bd"/>
</dbReference>
<evidence type="ECO:0000256" key="1">
    <source>
        <dbReference type="ARBA" id="ARBA00005814"/>
    </source>
</evidence>
<keyword evidence="2" id="KW-0813">Transport</keyword>
<dbReference type="InterPro" id="IPR027417">
    <property type="entry name" value="P-loop_NTPase"/>
</dbReference>
<dbReference type="GO" id="GO:0005524">
    <property type="term" value="F:ATP binding"/>
    <property type="evidence" value="ECO:0007669"/>
    <property type="project" value="InterPro"/>
</dbReference>
<dbReference type="InterPro" id="IPR052215">
    <property type="entry name" value="Plant_ABCG"/>
</dbReference>
<dbReference type="SUPFAM" id="SSF52540">
    <property type="entry name" value="P-loop containing nucleoside triphosphate hydrolases"/>
    <property type="match status" value="1"/>
</dbReference>
<keyword evidence="5" id="KW-1185">Reference proteome</keyword>
<accession>A0AAQ3L288</accession>